<keyword evidence="3" id="KW-1185">Reference proteome</keyword>
<evidence type="ECO:0000313" key="3">
    <source>
        <dbReference type="Proteomes" id="UP000318453"/>
    </source>
</evidence>
<evidence type="ECO:0000256" key="1">
    <source>
        <dbReference type="SAM" id="MobiDB-lite"/>
    </source>
</evidence>
<sequence length="78" mass="8455">MRDRAHGSSCAIALYFYNFTPRMKQPCLAKGGRDENSPSKGGRDENSTSDDGSDGSVGEVDAVEQNRISTFALNQPRS</sequence>
<feature type="compositionally biased region" description="Basic and acidic residues" evidence="1">
    <location>
        <begin position="31"/>
        <end position="46"/>
    </location>
</feature>
<protein>
    <submittedName>
        <fullName evidence="2">Uncharacterized protein</fullName>
    </submittedName>
</protein>
<name>A0A5B8NSG9_9CHRO</name>
<dbReference type="RefSeq" id="WP_146297069.1">
    <property type="nucleotide sequence ID" value="NZ_CP042326.1"/>
</dbReference>
<feature type="compositionally biased region" description="Polar residues" evidence="1">
    <location>
        <begin position="66"/>
        <end position="78"/>
    </location>
</feature>
<feature type="region of interest" description="Disordered" evidence="1">
    <location>
        <begin position="26"/>
        <end position="78"/>
    </location>
</feature>
<accession>A0A5B8NSG9</accession>
<evidence type="ECO:0000313" key="2">
    <source>
        <dbReference type="EMBL" id="QDZ41235.1"/>
    </source>
</evidence>
<dbReference type="AlphaFoldDB" id="A0A5B8NSG9"/>
<reference evidence="2" key="1">
    <citation type="submission" date="2019-08" db="EMBL/GenBank/DDBJ databases">
        <title>Carotenoids and Carotenoid Binding Proteins in the Halophilic Cyanobacterium Euhalothece sp. ZM00.</title>
        <authorList>
            <person name="Cho S.M."/>
            <person name="Song J.Y."/>
            <person name="Park Y.-I."/>
        </authorList>
    </citation>
    <scope>NUCLEOTIDE SEQUENCE [LARGE SCALE GENOMIC DNA]</scope>
    <source>
        <strain evidence="2">Z-M001</strain>
    </source>
</reference>
<organism evidence="2 3">
    <name type="scientific">Euhalothece natronophila Z-M001</name>
    <dbReference type="NCBI Taxonomy" id="522448"/>
    <lineage>
        <taxon>Bacteria</taxon>
        <taxon>Bacillati</taxon>
        <taxon>Cyanobacteriota</taxon>
        <taxon>Cyanophyceae</taxon>
        <taxon>Oscillatoriophycideae</taxon>
        <taxon>Chroococcales</taxon>
        <taxon>Halothecacae</taxon>
        <taxon>Halothece cluster</taxon>
        <taxon>Euhalothece</taxon>
    </lineage>
</organism>
<proteinExistence type="predicted"/>
<gene>
    <name evidence="2" type="ORF">FRE64_15570</name>
</gene>
<dbReference type="EMBL" id="CP042326">
    <property type="protein sequence ID" value="QDZ41235.1"/>
    <property type="molecule type" value="Genomic_DNA"/>
</dbReference>
<dbReference type="KEGG" id="enn:FRE64_15570"/>
<dbReference type="Proteomes" id="UP000318453">
    <property type="component" value="Chromosome"/>
</dbReference>